<evidence type="ECO:0000313" key="3">
    <source>
        <dbReference type="EMBL" id="CAB4156157.1"/>
    </source>
</evidence>
<keyword evidence="2" id="KW-0472">Membrane</keyword>
<dbReference type="EMBL" id="LR796637">
    <property type="protein sequence ID" value="CAB4156157.1"/>
    <property type="molecule type" value="Genomic_DNA"/>
</dbReference>
<feature type="compositionally biased region" description="Polar residues" evidence="1">
    <location>
        <begin position="1"/>
        <end position="11"/>
    </location>
</feature>
<gene>
    <name evidence="3" type="ORF">UFOVP655_38</name>
</gene>
<feature type="transmembrane region" description="Helical" evidence="2">
    <location>
        <begin position="34"/>
        <end position="57"/>
    </location>
</feature>
<sequence length="60" mass="6872">MTNEEINQQFQEIVKPSKPKRDKRPPAKFPELRYLWGVALLGTFVLSVMVSIITTILEAV</sequence>
<keyword evidence="2" id="KW-0812">Transmembrane</keyword>
<evidence type="ECO:0000256" key="1">
    <source>
        <dbReference type="SAM" id="MobiDB-lite"/>
    </source>
</evidence>
<evidence type="ECO:0000256" key="2">
    <source>
        <dbReference type="SAM" id="Phobius"/>
    </source>
</evidence>
<organism evidence="3">
    <name type="scientific">uncultured Caudovirales phage</name>
    <dbReference type="NCBI Taxonomy" id="2100421"/>
    <lineage>
        <taxon>Viruses</taxon>
        <taxon>Duplodnaviria</taxon>
        <taxon>Heunggongvirae</taxon>
        <taxon>Uroviricota</taxon>
        <taxon>Caudoviricetes</taxon>
        <taxon>Peduoviridae</taxon>
        <taxon>Maltschvirus</taxon>
        <taxon>Maltschvirus maltsch</taxon>
    </lineage>
</organism>
<reference evidence="3" key="1">
    <citation type="submission" date="2020-04" db="EMBL/GenBank/DDBJ databases">
        <authorList>
            <person name="Chiriac C."/>
            <person name="Salcher M."/>
            <person name="Ghai R."/>
            <person name="Kavagutti S V."/>
        </authorList>
    </citation>
    <scope>NUCLEOTIDE SEQUENCE</scope>
</reference>
<name>A0A6J5NBN0_9CAUD</name>
<protein>
    <submittedName>
        <fullName evidence="3">Uncharacterized protein</fullName>
    </submittedName>
</protein>
<feature type="region of interest" description="Disordered" evidence="1">
    <location>
        <begin position="1"/>
        <end position="26"/>
    </location>
</feature>
<proteinExistence type="predicted"/>
<keyword evidence="2" id="KW-1133">Transmembrane helix</keyword>
<accession>A0A6J5NBN0</accession>